<accession>A0ACB9YW02</accession>
<gene>
    <name evidence="1" type="ORF">F4820DRAFT_471536</name>
</gene>
<evidence type="ECO:0000313" key="2">
    <source>
        <dbReference type="Proteomes" id="UP001497700"/>
    </source>
</evidence>
<sequence>MCQGVCWRFHCYRCGTEVFKDTFWGGAIKPACFTCKMARINGQRGVCQTGTEWQFQDKVANELCLLCELRDEIGAVDAETCDEAMIERRVYPDSDDEYADSDSDGNRDEGGDGEGEGEGEDENEKETQEAKHGDEDTDQDEDRDQDGGVSLNVQGDEEEAKAEEAKSEEAEKPKKDGGAEAHSHEPVPTRKSVGDVVEAMLEVVLETDENFDEKSEEDTLRTKSLTLRTKRAQRLR</sequence>
<evidence type="ECO:0000313" key="1">
    <source>
        <dbReference type="EMBL" id="KAI4863417.1"/>
    </source>
</evidence>
<protein>
    <submittedName>
        <fullName evidence="1">Uncharacterized protein</fullName>
    </submittedName>
</protein>
<reference evidence="1 2" key="1">
    <citation type="journal article" date="2022" name="New Phytol.">
        <title>Ecological generalism drives hyperdiversity of secondary metabolite gene clusters in xylarialean endophytes.</title>
        <authorList>
            <person name="Franco M.E.E."/>
            <person name="Wisecaver J.H."/>
            <person name="Arnold A.E."/>
            <person name="Ju Y.M."/>
            <person name="Slot J.C."/>
            <person name="Ahrendt S."/>
            <person name="Moore L.P."/>
            <person name="Eastman K.E."/>
            <person name="Scott K."/>
            <person name="Konkel Z."/>
            <person name="Mondo S.J."/>
            <person name="Kuo A."/>
            <person name="Hayes R.D."/>
            <person name="Haridas S."/>
            <person name="Andreopoulos B."/>
            <person name="Riley R."/>
            <person name="LaButti K."/>
            <person name="Pangilinan J."/>
            <person name="Lipzen A."/>
            <person name="Amirebrahimi M."/>
            <person name="Yan J."/>
            <person name="Adam C."/>
            <person name="Keymanesh K."/>
            <person name="Ng V."/>
            <person name="Louie K."/>
            <person name="Northen T."/>
            <person name="Drula E."/>
            <person name="Henrissat B."/>
            <person name="Hsieh H.M."/>
            <person name="Youens-Clark K."/>
            <person name="Lutzoni F."/>
            <person name="Miadlikowska J."/>
            <person name="Eastwood D.C."/>
            <person name="Hamelin R.C."/>
            <person name="Grigoriev I.V."/>
            <person name="U'Ren J.M."/>
        </authorList>
    </citation>
    <scope>NUCLEOTIDE SEQUENCE [LARGE SCALE GENOMIC DNA]</scope>
    <source>
        <strain evidence="1 2">CBS 119005</strain>
    </source>
</reference>
<proteinExistence type="predicted"/>
<comment type="caution">
    <text evidence="1">The sequence shown here is derived from an EMBL/GenBank/DDBJ whole genome shotgun (WGS) entry which is preliminary data.</text>
</comment>
<organism evidence="1 2">
    <name type="scientific">Hypoxylon rubiginosum</name>
    <dbReference type="NCBI Taxonomy" id="110542"/>
    <lineage>
        <taxon>Eukaryota</taxon>
        <taxon>Fungi</taxon>
        <taxon>Dikarya</taxon>
        <taxon>Ascomycota</taxon>
        <taxon>Pezizomycotina</taxon>
        <taxon>Sordariomycetes</taxon>
        <taxon>Xylariomycetidae</taxon>
        <taxon>Xylariales</taxon>
        <taxon>Hypoxylaceae</taxon>
        <taxon>Hypoxylon</taxon>
    </lineage>
</organism>
<dbReference type="Proteomes" id="UP001497700">
    <property type="component" value="Unassembled WGS sequence"/>
</dbReference>
<keyword evidence="2" id="KW-1185">Reference proteome</keyword>
<dbReference type="EMBL" id="MU393504">
    <property type="protein sequence ID" value="KAI4863417.1"/>
    <property type="molecule type" value="Genomic_DNA"/>
</dbReference>
<name>A0ACB9YW02_9PEZI</name>